<evidence type="ECO:0000313" key="2">
    <source>
        <dbReference type="EMBL" id="QJD85480.1"/>
    </source>
</evidence>
<organism evidence="2 3">
    <name type="scientific">Cohnella herbarum</name>
    <dbReference type="NCBI Taxonomy" id="2728023"/>
    <lineage>
        <taxon>Bacteria</taxon>
        <taxon>Bacillati</taxon>
        <taxon>Bacillota</taxon>
        <taxon>Bacilli</taxon>
        <taxon>Bacillales</taxon>
        <taxon>Paenibacillaceae</taxon>
        <taxon>Cohnella</taxon>
    </lineage>
</organism>
<dbReference type="Gene3D" id="3.40.50.150">
    <property type="entry name" value="Vaccinia Virus protein VP39"/>
    <property type="match status" value="1"/>
</dbReference>
<dbReference type="AlphaFoldDB" id="A0A7Z2VM52"/>
<dbReference type="GO" id="GO:0008757">
    <property type="term" value="F:S-adenosylmethionine-dependent methyltransferase activity"/>
    <property type="evidence" value="ECO:0007669"/>
    <property type="project" value="InterPro"/>
</dbReference>
<feature type="domain" description="Methyltransferase type 11" evidence="1">
    <location>
        <begin position="42"/>
        <end position="147"/>
    </location>
</feature>
<accession>A0A7Z2VM52</accession>
<keyword evidence="2" id="KW-0808">Transferase</keyword>
<protein>
    <submittedName>
        <fullName evidence="2">Class I SAM-dependent methyltransferase</fullName>
    </submittedName>
</protein>
<reference evidence="2 3" key="1">
    <citation type="submission" date="2020-04" db="EMBL/GenBank/DDBJ databases">
        <title>Genome sequencing of novel species.</title>
        <authorList>
            <person name="Heo J."/>
            <person name="Kim S.-J."/>
            <person name="Kim J.-S."/>
            <person name="Hong S.-B."/>
            <person name="Kwon S.-W."/>
        </authorList>
    </citation>
    <scope>NUCLEOTIDE SEQUENCE [LARGE SCALE GENOMIC DNA]</scope>
    <source>
        <strain evidence="2 3">MFER-1</strain>
    </source>
</reference>
<keyword evidence="2" id="KW-0489">Methyltransferase</keyword>
<dbReference type="KEGG" id="cheb:HH215_21390"/>
<dbReference type="Pfam" id="PF08241">
    <property type="entry name" value="Methyltransf_11"/>
    <property type="match status" value="1"/>
</dbReference>
<keyword evidence="3" id="KW-1185">Reference proteome</keyword>
<dbReference type="Proteomes" id="UP000502248">
    <property type="component" value="Chromosome"/>
</dbReference>
<dbReference type="GO" id="GO:0032259">
    <property type="term" value="P:methylation"/>
    <property type="evidence" value="ECO:0007669"/>
    <property type="project" value="UniProtKB-KW"/>
</dbReference>
<dbReference type="PANTHER" id="PTHR42912:SF93">
    <property type="entry name" value="N6-ADENOSINE-METHYLTRANSFERASE TMT1A"/>
    <property type="match status" value="1"/>
</dbReference>
<dbReference type="PANTHER" id="PTHR42912">
    <property type="entry name" value="METHYLTRANSFERASE"/>
    <property type="match status" value="1"/>
</dbReference>
<name>A0A7Z2VM52_9BACL</name>
<dbReference type="InterPro" id="IPR050508">
    <property type="entry name" value="Methyltransf_Superfamily"/>
</dbReference>
<proteinExistence type="predicted"/>
<gene>
    <name evidence="2" type="ORF">HH215_21390</name>
</gene>
<sequence>MPNHEKIYDQEASQYHELIARQPELRGIIEEIRPLDGGLDIVDMGAGTGRLTTVLAPGAKSIVALDAAEAMLKITAERLQERGLTNWTTQAADNRKLPLPDRSADLIVSGWSICYLTNSNVPEWEHNLEGIIGEIKRVLRPGGTVVILETLGTGHETPSAPDFLQPYYARLVNTYGFSHRWIRMDYSFDDLSQAERLARFFFGDELADEVIRQQLVTLPECAGVWWLQV</sequence>
<dbReference type="SUPFAM" id="SSF53335">
    <property type="entry name" value="S-adenosyl-L-methionine-dependent methyltransferases"/>
    <property type="match status" value="1"/>
</dbReference>
<dbReference type="RefSeq" id="WP_169281741.1">
    <property type="nucleotide sequence ID" value="NZ_CP051680.1"/>
</dbReference>
<evidence type="ECO:0000313" key="3">
    <source>
        <dbReference type="Proteomes" id="UP000502248"/>
    </source>
</evidence>
<evidence type="ECO:0000259" key="1">
    <source>
        <dbReference type="Pfam" id="PF08241"/>
    </source>
</evidence>
<dbReference type="InterPro" id="IPR013216">
    <property type="entry name" value="Methyltransf_11"/>
</dbReference>
<dbReference type="InterPro" id="IPR029063">
    <property type="entry name" value="SAM-dependent_MTases_sf"/>
</dbReference>
<dbReference type="EMBL" id="CP051680">
    <property type="protein sequence ID" value="QJD85480.1"/>
    <property type="molecule type" value="Genomic_DNA"/>
</dbReference>
<dbReference type="CDD" id="cd02440">
    <property type="entry name" value="AdoMet_MTases"/>
    <property type="match status" value="1"/>
</dbReference>